<dbReference type="STRING" id="1561998.A0A1I7TEN6"/>
<accession>A0A1I7TEN6</accession>
<evidence type="ECO:0000256" key="4">
    <source>
        <dbReference type="ARBA" id="ARBA00023136"/>
    </source>
</evidence>
<dbReference type="AlphaFoldDB" id="A0A1I7TEN6"/>
<feature type="transmembrane region" description="Helical" evidence="5">
    <location>
        <begin position="298"/>
        <end position="320"/>
    </location>
</feature>
<dbReference type="eggNOG" id="ENOG502QUD0">
    <property type="taxonomic scope" value="Eukaryota"/>
</dbReference>
<feature type="transmembrane region" description="Helical" evidence="5">
    <location>
        <begin position="273"/>
        <end position="292"/>
    </location>
</feature>
<dbReference type="GO" id="GO:0016020">
    <property type="term" value="C:membrane"/>
    <property type="evidence" value="ECO:0007669"/>
    <property type="project" value="UniProtKB-SubCell"/>
</dbReference>
<organism evidence="6 7">
    <name type="scientific">Caenorhabditis tropicalis</name>
    <dbReference type="NCBI Taxonomy" id="1561998"/>
    <lineage>
        <taxon>Eukaryota</taxon>
        <taxon>Metazoa</taxon>
        <taxon>Ecdysozoa</taxon>
        <taxon>Nematoda</taxon>
        <taxon>Chromadorea</taxon>
        <taxon>Rhabditida</taxon>
        <taxon>Rhabditina</taxon>
        <taxon>Rhabditomorpha</taxon>
        <taxon>Rhabditoidea</taxon>
        <taxon>Rhabditidae</taxon>
        <taxon>Peloderinae</taxon>
        <taxon>Caenorhabditis</taxon>
    </lineage>
</organism>
<dbReference type="PANTHER" id="PTHR31154">
    <property type="entry name" value="MEMBRANE TRANSPORTER PROTEIN"/>
    <property type="match status" value="1"/>
</dbReference>
<feature type="transmembrane region" description="Helical" evidence="5">
    <location>
        <begin position="62"/>
        <end position="85"/>
    </location>
</feature>
<proteinExistence type="predicted"/>
<keyword evidence="6" id="KW-1185">Reference proteome</keyword>
<reference evidence="7" key="1">
    <citation type="submission" date="2016-11" db="UniProtKB">
        <authorList>
            <consortium name="WormBaseParasite"/>
        </authorList>
    </citation>
    <scope>IDENTIFICATION</scope>
</reference>
<evidence type="ECO:0000313" key="6">
    <source>
        <dbReference type="Proteomes" id="UP000095282"/>
    </source>
</evidence>
<feature type="transmembrane region" description="Helical" evidence="5">
    <location>
        <begin position="97"/>
        <end position="123"/>
    </location>
</feature>
<protein>
    <submittedName>
        <fullName evidence="7">Membrane transporter protein</fullName>
    </submittedName>
</protein>
<dbReference type="WBParaSite" id="Csp11.Scaffold593.g5198.t1">
    <property type="protein sequence ID" value="Csp11.Scaffold593.g5198.t1"/>
    <property type="gene ID" value="Csp11.Scaffold593.g5198"/>
</dbReference>
<evidence type="ECO:0000256" key="1">
    <source>
        <dbReference type="ARBA" id="ARBA00004141"/>
    </source>
</evidence>
<keyword evidence="4 5" id="KW-0472">Membrane</keyword>
<name>A0A1I7TEN6_9PELO</name>
<dbReference type="Pfam" id="PF01925">
    <property type="entry name" value="TauE"/>
    <property type="match status" value="1"/>
</dbReference>
<evidence type="ECO:0000256" key="5">
    <source>
        <dbReference type="SAM" id="Phobius"/>
    </source>
</evidence>
<keyword evidence="2 5" id="KW-0812">Transmembrane</keyword>
<evidence type="ECO:0000256" key="3">
    <source>
        <dbReference type="ARBA" id="ARBA00022989"/>
    </source>
</evidence>
<dbReference type="Proteomes" id="UP000095282">
    <property type="component" value="Unplaced"/>
</dbReference>
<dbReference type="PANTHER" id="PTHR31154:SF4">
    <property type="entry name" value="MEMBRANE TRANSPORTER PROTEIN"/>
    <property type="match status" value="1"/>
</dbReference>
<comment type="subcellular location">
    <subcellularLocation>
        <location evidence="1">Membrane</location>
        <topology evidence="1">Multi-pass membrane protein</topology>
    </subcellularLocation>
</comment>
<feature type="transmembrane region" description="Helical" evidence="5">
    <location>
        <begin position="230"/>
        <end position="261"/>
    </location>
</feature>
<feature type="transmembrane region" description="Helical" evidence="5">
    <location>
        <begin position="327"/>
        <end position="346"/>
    </location>
</feature>
<feature type="transmembrane region" description="Helical" evidence="5">
    <location>
        <begin position="193"/>
        <end position="210"/>
    </location>
</feature>
<feature type="transmembrane region" description="Helical" evidence="5">
    <location>
        <begin position="352"/>
        <end position="378"/>
    </location>
</feature>
<sequence length="398" mass="44689">MKTQQESEDHNHGASCGKQIKNWCRKYLLEGQSLDDEQAKKVDKLPENPTINDLMFIKYRKWVAMLIPMTFIHMIWWSVAFRYNLFQFYENYWHMPIVMIFGSMIGGMTSEGAGAVAFPVMTLALHIDPTIARDFALMMQSIGMTSALVCVLFMRVKFEHRAVIIGCLGAVPGFIVGVHWIDPLFTGPQKKMLFVSIWTAFAFALGILNAQKKRSTFREIPEFCAWKGWVLFITGIIGGIFDAFAGSGIDICIFSVITLLFRVTEKTATPTTVVLKGTIAVFGFYYRAVMMGDIDIMAWRYFSVTVPISACGGPIGSFLGSHLHRQLVASFVYILEAIALVGFLLTKPSWQLIVSGAVIIVGCFVFFSIVSKIGSILLERMEEKRLSSEKLSNLEEQI</sequence>
<feature type="transmembrane region" description="Helical" evidence="5">
    <location>
        <begin position="135"/>
        <end position="156"/>
    </location>
</feature>
<evidence type="ECO:0000313" key="7">
    <source>
        <dbReference type="WBParaSite" id="Csp11.Scaffold593.g5198.t1"/>
    </source>
</evidence>
<feature type="transmembrane region" description="Helical" evidence="5">
    <location>
        <begin position="162"/>
        <end position="181"/>
    </location>
</feature>
<keyword evidence="3 5" id="KW-1133">Transmembrane helix</keyword>
<dbReference type="InterPro" id="IPR002781">
    <property type="entry name" value="TM_pro_TauE-like"/>
</dbReference>
<evidence type="ECO:0000256" key="2">
    <source>
        <dbReference type="ARBA" id="ARBA00022692"/>
    </source>
</evidence>